<feature type="signal peptide" evidence="3">
    <location>
        <begin position="1"/>
        <end position="21"/>
    </location>
</feature>
<dbReference type="EMBL" id="JAFIQS010000002">
    <property type="protein sequence ID" value="KAG5172392.1"/>
    <property type="molecule type" value="Genomic_DNA"/>
</dbReference>
<dbReference type="OrthoDB" id="6132182at2759"/>
<evidence type="ECO:0000256" key="1">
    <source>
        <dbReference type="ARBA" id="ARBA00022723"/>
    </source>
</evidence>
<dbReference type="InterPro" id="IPR050316">
    <property type="entry name" value="Tyrosinase/Hemocyanin"/>
</dbReference>
<dbReference type="InterPro" id="IPR008922">
    <property type="entry name" value="Di-copper_centre_dom_sf"/>
</dbReference>
<organism evidence="5">
    <name type="scientific">Psilocybe cubensis</name>
    <name type="common">Psychedelic mushroom</name>
    <name type="synonym">Stropharia cubensis</name>
    <dbReference type="NCBI Taxonomy" id="181762"/>
    <lineage>
        <taxon>Eukaryota</taxon>
        <taxon>Fungi</taxon>
        <taxon>Dikarya</taxon>
        <taxon>Basidiomycota</taxon>
        <taxon>Agaricomycotina</taxon>
        <taxon>Agaricomycetes</taxon>
        <taxon>Agaricomycetidae</taxon>
        <taxon>Agaricales</taxon>
        <taxon>Agaricineae</taxon>
        <taxon>Strophariaceae</taxon>
        <taxon>Psilocybe</taxon>
    </lineage>
</organism>
<dbReference type="Gene3D" id="1.10.1280.10">
    <property type="entry name" value="Di-copper center containing domain from catechol oxidase"/>
    <property type="match status" value="1"/>
</dbReference>
<dbReference type="PRINTS" id="PR00092">
    <property type="entry name" value="TYROSINASE"/>
</dbReference>
<dbReference type="Pfam" id="PF00264">
    <property type="entry name" value="Tyrosinase"/>
    <property type="match status" value="1"/>
</dbReference>
<evidence type="ECO:0000256" key="3">
    <source>
        <dbReference type="SAM" id="SignalP"/>
    </source>
</evidence>
<accession>A0A8H7Y4Q9</accession>
<sequence length="355" mass="39955">MFSPTTILFALAFFVNSFVAASPPPSNEAQALKYYGYRQENRFNCSMGLQQRREWRTLSNPEKADYISAVKCLQAHPSRDPAIPEARTRFDEFQAHHIMIADKVHNLGQFLPWHRHYLRSYEKALRNECGYNGSFPYWDWTQDVGPNKTFADSPVYDPVHGFGGNGAIGTYTLPQANDTDNRIFPEAFRGCVVDGPFANLTLSVGPGKLVTTHCLTRGDNEDAARKYLNAAAEANVTRSANFEVFRVEIEGEPVTSDHRMHDGGHDAIGGEMSNFYSSPGEPLFYLHHANLDRIWWKWQSSAPSRVYEISGPSSKEDPSEQVTLDFILLMGSLGPSVTIRDVMDIHAEPNCYTYV</sequence>
<protein>
    <recommendedName>
        <fullName evidence="4">Tyrosinase copper-binding domain-containing protein</fullName>
    </recommendedName>
</protein>
<dbReference type="GO" id="GO:0016491">
    <property type="term" value="F:oxidoreductase activity"/>
    <property type="evidence" value="ECO:0007669"/>
    <property type="project" value="InterPro"/>
</dbReference>
<dbReference type="InterPro" id="IPR002227">
    <property type="entry name" value="Tyrosinase_Cu-bd"/>
</dbReference>
<proteinExistence type="predicted"/>
<evidence type="ECO:0000256" key="2">
    <source>
        <dbReference type="ARBA" id="ARBA00023008"/>
    </source>
</evidence>
<gene>
    <name evidence="5" type="ORF">JR316_001891</name>
</gene>
<reference evidence="5" key="1">
    <citation type="submission" date="2021-02" db="EMBL/GenBank/DDBJ databases">
        <title>Psilocybe cubensis genome.</title>
        <authorList>
            <person name="Mckernan K.J."/>
            <person name="Crawford S."/>
            <person name="Trippe A."/>
            <person name="Kane L.T."/>
            <person name="Mclaughlin S."/>
        </authorList>
    </citation>
    <scope>NUCLEOTIDE SEQUENCE [LARGE SCALE GENOMIC DNA]</scope>
    <source>
        <strain evidence="5">MGC-MH-2018</strain>
    </source>
</reference>
<dbReference type="PANTHER" id="PTHR11474">
    <property type="entry name" value="TYROSINASE FAMILY MEMBER"/>
    <property type="match status" value="1"/>
</dbReference>
<dbReference type="PROSITE" id="PS00497">
    <property type="entry name" value="TYROSINASE_1"/>
    <property type="match status" value="1"/>
</dbReference>
<dbReference type="AlphaFoldDB" id="A0A8H7Y4Q9"/>
<comment type="caution">
    <text evidence="5">The sequence shown here is derived from an EMBL/GenBank/DDBJ whole genome shotgun (WGS) entry which is preliminary data.</text>
</comment>
<keyword evidence="1" id="KW-0479">Metal-binding</keyword>
<name>A0A8H7Y4Q9_PSICU</name>
<evidence type="ECO:0000259" key="4">
    <source>
        <dbReference type="PROSITE" id="PS00497"/>
    </source>
</evidence>
<feature type="chain" id="PRO_5034931397" description="Tyrosinase copper-binding domain-containing protein" evidence="3">
    <location>
        <begin position="22"/>
        <end position="355"/>
    </location>
</feature>
<keyword evidence="3" id="KW-0732">Signal</keyword>
<feature type="domain" description="Tyrosinase copper-binding" evidence="4">
    <location>
        <begin position="105"/>
        <end position="122"/>
    </location>
</feature>
<evidence type="ECO:0000313" key="5">
    <source>
        <dbReference type="EMBL" id="KAG5172392.1"/>
    </source>
</evidence>
<keyword evidence="2" id="KW-0186">Copper</keyword>
<dbReference type="GO" id="GO:0046872">
    <property type="term" value="F:metal ion binding"/>
    <property type="evidence" value="ECO:0007669"/>
    <property type="project" value="UniProtKB-KW"/>
</dbReference>
<dbReference type="PANTHER" id="PTHR11474:SF126">
    <property type="entry name" value="TYROSINASE-LIKE PROTEIN TYR-1-RELATED"/>
    <property type="match status" value="1"/>
</dbReference>
<dbReference type="SUPFAM" id="SSF48056">
    <property type="entry name" value="Di-copper centre-containing domain"/>
    <property type="match status" value="1"/>
</dbReference>